<feature type="compositionally biased region" description="Pro residues" evidence="1">
    <location>
        <begin position="106"/>
        <end position="115"/>
    </location>
</feature>
<comment type="caution">
    <text evidence="2">The sequence shown here is derived from an EMBL/GenBank/DDBJ whole genome shotgun (WGS) entry which is preliminary data.</text>
</comment>
<gene>
    <name evidence="2" type="ORF">HNQ88_001865</name>
</gene>
<dbReference type="AlphaFoldDB" id="A0AAE4BSH0"/>
<dbReference type="Proteomes" id="UP001185092">
    <property type="component" value="Unassembled WGS sequence"/>
</dbReference>
<protein>
    <submittedName>
        <fullName evidence="2">Uncharacterized protein</fullName>
    </submittedName>
</protein>
<feature type="compositionally biased region" description="Basic residues" evidence="1">
    <location>
        <begin position="1"/>
        <end position="15"/>
    </location>
</feature>
<feature type="region of interest" description="Disordered" evidence="1">
    <location>
        <begin position="69"/>
        <end position="93"/>
    </location>
</feature>
<accession>A0AAE4BSH0</accession>
<evidence type="ECO:0000313" key="3">
    <source>
        <dbReference type="Proteomes" id="UP001185092"/>
    </source>
</evidence>
<dbReference type="RefSeq" id="WP_309938333.1">
    <property type="nucleotide sequence ID" value="NZ_AP025305.1"/>
</dbReference>
<proteinExistence type="predicted"/>
<evidence type="ECO:0000256" key="1">
    <source>
        <dbReference type="SAM" id="MobiDB-lite"/>
    </source>
</evidence>
<sequence length="508" mass="60055">MLLISKAKHSNRKRNNNLTSSNACVKQPVVQAMLKRFKKKKKNEEEDYDVSQYEVTEEDEFVEIVKKAESLDIGTDDTPPTPEPQESQADNLPTLLDPQLGAISLPQPPSSPPPDYQQHDDFTETYRERVFLPDYDTHKDFTKSYLHEHVANLDPREIEIQRDAQRMLNERYPVESIIPVEETSWGQRLWRTLTRRRAQEGPAPSLPSLPNIPEQTMNQPQWRIEADPYTSNPLSDRLRRLNRRYRERIAHRIPEFDWNDRNPTQWDGVHSRMSFSNIPEQMTEAYYHYIRFFEKRAMYFVKQLGAASLQNIKGISDRRLCTTYNEFLDHLIEYCIDCTSESSRETTYSRLLQHAEEKNAEIGVMFHKNYLRGMCHAAHYLWKKKFVDPYLSFGAMNIEDIDFIREVRTHEPSTMTGRELVVHGIHSSKRKSSQSEESLLEAYRKMYSDVRVTAYSNKWHYLPYQDAMAEIMRALQNFNMFEFEDIFLDSLIKGLALRILFELREKRF</sequence>
<name>A0AAE4BSH0_9BACT</name>
<keyword evidence="3" id="KW-1185">Reference proteome</keyword>
<dbReference type="EMBL" id="JAVDQD010000002">
    <property type="protein sequence ID" value="MDR6238828.1"/>
    <property type="molecule type" value="Genomic_DNA"/>
</dbReference>
<reference evidence="2" key="1">
    <citation type="submission" date="2023-07" db="EMBL/GenBank/DDBJ databases">
        <title>Genomic Encyclopedia of Type Strains, Phase IV (KMG-IV): sequencing the most valuable type-strain genomes for metagenomic binning, comparative biology and taxonomic classification.</title>
        <authorList>
            <person name="Goeker M."/>
        </authorList>
    </citation>
    <scope>NUCLEOTIDE SEQUENCE</scope>
    <source>
        <strain evidence="2">DSM 26174</strain>
    </source>
</reference>
<feature type="region of interest" description="Disordered" evidence="1">
    <location>
        <begin position="98"/>
        <end position="117"/>
    </location>
</feature>
<evidence type="ECO:0000313" key="2">
    <source>
        <dbReference type="EMBL" id="MDR6238828.1"/>
    </source>
</evidence>
<organism evidence="2 3">
    <name type="scientific">Aureibacter tunicatorum</name>
    <dbReference type="NCBI Taxonomy" id="866807"/>
    <lineage>
        <taxon>Bacteria</taxon>
        <taxon>Pseudomonadati</taxon>
        <taxon>Bacteroidota</taxon>
        <taxon>Cytophagia</taxon>
        <taxon>Cytophagales</taxon>
        <taxon>Persicobacteraceae</taxon>
        <taxon>Aureibacter</taxon>
    </lineage>
</organism>
<feature type="region of interest" description="Disordered" evidence="1">
    <location>
        <begin position="1"/>
        <end position="24"/>
    </location>
</feature>